<dbReference type="InterPro" id="IPR036890">
    <property type="entry name" value="HATPase_C_sf"/>
</dbReference>
<feature type="domain" description="Response regulatory" evidence="8">
    <location>
        <begin position="621"/>
        <end position="735"/>
    </location>
</feature>
<comment type="catalytic activity">
    <reaction evidence="1">
        <text>ATP + protein L-histidine = ADP + protein N-phospho-L-histidine.</text>
        <dbReference type="EC" id="2.7.13.3"/>
    </reaction>
</comment>
<feature type="domain" description="Histidine kinase" evidence="7">
    <location>
        <begin position="372"/>
        <end position="593"/>
    </location>
</feature>
<feature type="signal peptide" evidence="6">
    <location>
        <begin position="1"/>
        <end position="22"/>
    </location>
</feature>
<evidence type="ECO:0000256" key="6">
    <source>
        <dbReference type="SAM" id="SignalP"/>
    </source>
</evidence>
<evidence type="ECO:0000259" key="8">
    <source>
        <dbReference type="PROSITE" id="PS50110"/>
    </source>
</evidence>
<dbReference type="EC" id="2.7.13.3" evidence="2"/>
<evidence type="ECO:0000256" key="1">
    <source>
        <dbReference type="ARBA" id="ARBA00000085"/>
    </source>
</evidence>
<protein>
    <recommendedName>
        <fullName evidence="2">histidine kinase</fullName>
        <ecNumber evidence="2">2.7.13.3</ecNumber>
    </recommendedName>
</protein>
<dbReference type="SUPFAM" id="SSF52172">
    <property type="entry name" value="CheY-like"/>
    <property type="match status" value="1"/>
</dbReference>
<evidence type="ECO:0000256" key="5">
    <source>
        <dbReference type="SAM" id="Phobius"/>
    </source>
</evidence>
<evidence type="ECO:0000259" key="7">
    <source>
        <dbReference type="PROSITE" id="PS50109"/>
    </source>
</evidence>
<dbReference type="InterPro" id="IPR011006">
    <property type="entry name" value="CheY-like_superfamily"/>
</dbReference>
<sequence length="745" mass="84498">MKLPTPATFILLCFILPFSVFSQVAKDSLEVLLETGRDYYHKHDYAKSIEFNTLLIEEAAKIQDHYYAFRGYDGLGNLYSWVLKDTLKGNYNGHKALEYALLSQEDSLIAWAYTSLGNKIGESGVHMEKAIPYYEKAIDIRKKQEGGDVKNIIEYMNIGWTYIDLGQTDKALPYLVSTRELTKVEKQSPLLELNLDILFARHHLLKDNYPKSKAIEILRNVVATAKEKDYIIQAAEGNKFLAQAYEMTGQYKLANQAIKDERSFTDRIFASEKVVAIEEASANFQLKEYQQDAEIAKAEKELSATLVNSTRTIMVILGVFAIILCVVFFVIYNLAKARKSNITKLKETNLALVQAKDEAEKLSKLKTQFFSTVSHELRTPLYGVIGLSSLLLEDKKLRSHRGDLESLKFSADYLLALINDVLTLNKMDANGLELEKTPFQLTALLNNIVRSFAFSLQQHNNKLHLSVDENLPNQFLGDSVRVSQILMNLVGNAVKFTENGNIWLTIHQVEILEDDTHTVQFTVKDDGIGIPKEKQREIFEEFTQVENRNYNYQGTGLGLPIVMKLLQLFGSKINLESDTGKGATFSFSLALKEIQTESRPEISSITSDELVLEDHLFENLHILVVDDNKINQKITQKILESKHFGCSLANDGLEAVQMVKDNRYDLVLMDIHMPRMNGMEATEAIRKFDQTVPIIALTAVEVDEIRKKIFECGMNDIILKPYDASRFINTILRNLSILPENIKAS</sequence>
<feature type="modified residue" description="4-aspartylphosphate" evidence="4">
    <location>
        <position position="670"/>
    </location>
</feature>
<dbReference type="Gene3D" id="3.30.565.10">
    <property type="entry name" value="Histidine kinase-like ATPase, C-terminal domain"/>
    <property type="match status" value="1"/>
</dbReference>
<keyword evidence="5" id="KW-1133">Transmembrane helix</keyword>
<feature type="transmembrane region" description="Helical" evidence="5">
    <location>
        <begin position="313"/>
        <end position="335"/>
    </location>
</feature>
<dbReference type="PRINTS" id="PR00344">
    <property type="entry name" value="BCTRLSENSOR"/>
</dbReference>
<organism evidence="9 10">
    <name type="scientific">Marinirhabdus gelatinilytica</name>
    <dbReference type="NCBI Taxonomy" id="1703343"/>
    <lineage>
        <taxon>Bacteria</taxon>
        <taxon>Pseudomonadati</taxon>
        <taxon>Bacteroidota</taxon>
        <taxon>Flavobacteriia</taxon>
        <taxon>Flavobacteriales</taxon>
        <taxon>Flavobacteriaceae</taxon>
    </lineage>
</organism>
<dbReference type="InterPro" id="IPR036097">
    <property type="entry name" value="HisK_dim/P_sf"/>
</dbReference>
<name>A0A370QJS3_9FLAO</name>
<keyword evidence="5" id="KW-0472">Membrane</keyword>
<dbReference type="Pfam" id="PF13181">
    <property type="entry name" value="TPR_8"/>
    <property type="match status" value="1"/>
</dbReference>
<dbReference type="InterPro" id="IPR003661">
    <property type="entry name" value="HisK_dim/P_dom"/>
</dbReference>
<dbReference type="InterPro" id="IPR004358">
    <property type="entry name" value="Sig_transdc_His_kin-like_C"/>
</dbReference>
<feature type="chain" id="PRO_5016835080" description="histidine kinase" evidence="6">
    <location>
        <begin position="23"/>
        <end position="745"/>
    </location>
</feature>
<dbReference type="EMBL" id="QRAO01000001">
    <property type="protein sequence ID" value="RDK88586.1"/>
    <property type="molecule type" value="Genomic_DNA"/>
</dbReference>
<evidence type="ECO:0000256" key="4">
    <source>
        <dbReference type="PROSITE-ProRule" id="PRU00169"/>
    </source>
</evidence>
<dbReference type="OrthoDB" id="4457677at2"/>
<dbReference type="Pfam" id="PF00512">
    <property type="entry name" value="HisKA"/>
    <property type="match status" value="1"/>
</dbReference>
<dbReference type="InterPro" id="IPR005467">
    <property type="entry name" value="His_kinase_dom"/>
</dbReference>
<dbReference type="CDD" id="cd00082">
    <property type="entry name" value="HisKA"/>
    <property type="match status" value="1"/>
</dbReference>
<dbReference type="Gene3D" id="1.25.40.10">
    <property type="entry name" value="Tetratricopeptide repeat domain"/>
    <property type="match status" value="1"/>
</dbReference>
<dbReference type="SUPFAM" id="SSF47384">
    <property type="entry name" value="Homodimeric domain of signal transducing histidine kinase"/>
    <property type="match status" value="1"/>
</dbReference>
<dbReference type="Proteomes" id="UP000255317">
    <property type="component" value="Unassembled WGS sequence"/>
</dbReference>
<dbReference type="InterPro" id="IPR011990">
    <property type="entry name" value="TPR-like_helical_dom_sf"/>
</dbReference>
<dbReference type="CDD" id="cd17546">
    <property type="entry name" value="REC_hyHK_CKI1_RcsC-like"/>
    <property type="match status" value="1"/>
</dbReference>
<evidence type="ECO:0000313" key="9">
    <source>
        <dbReference type="EMBL" id="RDK88586.1"/>
    </source>
</evidence>
<dbReference type="SUPFAM" id="SSF48452">
    <property type="entry name" value="TPR-like"/>
    <property type="match status" value="1"/>
</dbReference>
<dbReference type="Gene3D" id="1.10.287.130">
    <property type="match status" value="1"/>
</dbReference>
<dbReference type="Pfam" id="PF00072">
    <property type="entry name" value="Response_reg"/>
    <property type="match status" value="1"/>
</dbReference>
<keyword evidence="3 4" id="KW-0597">Phosphoprotein</keyword>
<keyword evidence="6" id="KW-0732">Signal</keyword>
<keyword evidence="10" id="KW-1185">Reference proteome</keyword>
<reference evidence="9 10" key="1">
    <citation type="submission" date="2018-07" db="EMBL/GenBank/DDBJ databases">
        <title>Genomic Encyclopedia of Type Strains, Phase IV (KMG-IV): sequencing the most valuable type-strain genomes for metagenomic binning, comparative biology and taxonomic classification.</title>
        <authorList>
            <person name="Goeker M."/>
        </authorList>
    </citation>
    <scope>NUCLEOTIDE SEQUENCE [LARGE SCALE GENOMIC DNA]</scope>
    <source>
        <strain evidence="9 10">DSM 101478</strain>
    </source>
</reference>
<evidence type="ECO:0000313" key="10">
    <source>
        <dbReference type="Proteomes" id="UP000255317"/>
    </source>
</evidence>
<dbReference type="PANTHER" id="PTHR45339:SF5">
    <property type="entry name" value="HISTIDINE KINASE"/>
    <property type="match status" value="1"/>
</dbReference>
<dbReference type="FunFam" id="3.30.565.10:FF:000010">
    <property type="entry name" value="Sensor histidine kinase RcsC"/>
    <property type="match status" value="1"/>
</dbReference>
<dbReference type="InterPro" id="IPR003594">
    <property type="entry name" value="HATPase_dom"/>
</dbReference>
<dbReference type="InterPro" id="IPR019734">
    <property type="entry name" value="TPR_rpt"/>
</dbReference>
<comment type="caution">
    <text evidence="9">The sequence shown here is derived from an EMBL/GenBank/DDBJ whole genome shotgun (WGS) entry which is preliminary data.</text>
</comment>
<dbReference type="PROSITE" id="PS50110">
    <property type="entry name" value="RESPONSE_REGULATORY"/>
    <property type="match status" value="1"/>
</dbReference>
<dbReference type="SMART" id="SM00448">
    <property type="entry name" value="REC"/>
    <property type="match status" value="1"/>
</dbReference>
<dbReference type="CDD" id="cd16922">
    <property type="entry name" value="HATPase_EvgS-ArcB-TorS-like"/>
    <property type="match status" value="1"/>
</dbReference>
<gene>
    <name evidence="9" type="ORF">C8D94_101460</name>
</gene>
<dbReference type="InterPro" id="IPR001789">
    <property type="entry name" value="Sig_transdc_resp-reg_receiver"/>
</dbReference>
<dbReference type="SMART" id="SM00388">
    <property type="entry name" value="HisKA"/>
    <property type="match status" value="1"/>
</dbReference>
<dbReference type="RefSeq" id="WP_115122275.1">
    <property type="nucleotide sequence ID" value="NZ_QRAO01000001.1"/>
</dbReference>
<evidence type="ECO:0000256" key="2">
    <source>
        <dbReference type="ARBA" id="ARBA00012438"/>
    </source>
</evidence>
<dbReference type="PANTHER" id="PTHR45339">
    <property type="entry name" value="HYBRID SIGNAL TRANSDUCTION HISTIDINE KINASE J"/>
    <property type="match status" value="1"/>
</dbReference>
<dbReference type="AlphaFoldDB" id="A0A370QJS3"/>
<keyword evidence="5" id="KW-0812">Transmembrane</keyword>
<dbReference type="SUPFAM" id="SSF55874">
    <property type="entry name" value="ATPase domain of HSP90 chaperone/DNA topoisomerase II/histidine kinase"/>
    <property type="match status" value="1"/>
</dbReference>
<dbReference type="Pfam" id="PF02518">
    <property type="entry name" value="HATPase_c"/>
    <property type="match status" value="1"/>
</dbReference>
<accession>A0A370QJS3</accession>
<dbReference type="SMART" id="SM00387">
    <property type="entry name" value="HATPase_c"/>
    <property type="match status" value="1"/>
</dbReference>
<proteinExistence type="predicted"/>
<dbReference type="GO" id="GO:0000155">
    <property type="term" value="F:phosphorelay sensor kinase activity"/>
    <property type="evidence" value="ECO:0007669"/>
    <property type="project" value="InterPro"/>
</dbReference>
<evidence type="ECO:0000256" key="3">
    <source>
        <dbReference type="ARBA" id="ARBA00022553"/>
    </source>
</evidence>
<dbReference type="PROSITE" id="PS50109">
    <property type="entry name" value="HIS_KIN"/>
    <property type="match status" value="1"/>
</dbReference>
<dbReference type="Gene3D" id="3.40.50.2300">
    <property type="match status" value="1"/>
</dbReference>